<evidence type="ECO:0000256" key="2">
    <source>
        <dbReference type="SAM" id="SignalP"/>
    </source>
</evidence>
<protein>
    <submittedName>
        <fullName evidence="3">Uncharacterized protein</fullName>
    </submittedName>
</protein>
<reference evidence="3" key="1">
    <citation type="submission" date="2021-05" db="EMBL/GenBank/DDBJ databases">
        <authorList>
            <person name="Alioto T."/>
            <person name="Alioto T."/>
            <person name="Gomez Garrido J."/>
        </authorList>
    </citation>
    <scope>NUCLEOTIDE SEQUENCE</scope>
</reference>
<feature type="region of interest" description="Disordered" evidence="1">
    <location>
        <begin position="86"/>
        <end position="106"/>
    </location>
</feature>
<feature type="chain" id="PRO_5034564169" evidence="2">
    <location>
        <begin position="26"/>
        <end position="106"/>
    </location>
</feature>
<sequence length="106" mass="12081">MSATLKRVWIILYSMWTAKWTLSNARRTRRPSNWNIFPANQLTQEVLDTETRDRSNKEAAVVNRNYSVAGQSLRLAADWMNAEGITKVQTDPSNPTTRPSTTWPAA</sequence>
<dbReference type="AlphaFoldDB" id="A0A8D9BPS9"/>
<organism evidence="3">
    <name type="scientific">Cacopsylla melanoneura</name>
    <dbReference type="NCBI Taxonomy" id="428564"/>
    <lineage>
        <taxon>Eukaryota</taxon>
        <taxon>Metazoa</taxon>
        <taxon>Ecdysozoa</taxon>
        <taxon>Arthropoda</taxon>
        <taxon>Hexapoda</taxon>
        <taxon>Insecta</taxon>
        <taxon>Pterygota</taxon>
        <taxon>Neoptera</taxon>
        <taxon>Paraneoptera</taxon>
        <taxon>Hemiptera</taxon>
        <taxon>Sternorrhyncha</taxon>
        <taxon>Psylloidea</taxon>
        <taxon>Psyllidae</taxon>
        <taxon>Psyllinae</taxon>
        <taxon>Cacopsylla</taxon>
    </lineage>
</organism>
<feature type="signal peptide" evidence="2">
    <location>
        <begin position="1"/>
        <end position="25"/>
    </location>
</feature>
<feature type="compositionally biased region" description="Polar residues" evidence="1">
    <location>
        <begin position="87"/>
        <end position="106"/>
    </location>
</feature>
<evidence type="ECO:0000313" key="3">
    <source>
        <dbReference type="EMBL" id="CAG6786397.1"/>
    </source>
</evidence>
<keyword evidence="2" id="KW-0732">Signal</keyword>
<name>A0A8D9BPS9_9HEMI</name>
<dbReference type="EMBL" id="HBUF01648011">
    <property type="protein sequence ID" value="CAG6786397.1"/>
    <property type="molecule type" value="Transcribed_RNA"/>
</dbReference>
<proteinExistence type="predicted"/>
<accession>A0A8D9BPS9</accession>
<evidence type="ECO:0000256" key="1">
    <source>
        <dbReference type="SAM" id="MobiDB-lite"/>
    </source>
</evidence>